<evidence type="ECO:0000313" key="7">
    <source>
        <dbReference type="EMBL" id="ABP52572.1"/>
    </source>
</evidence>
<dbReference type="GO" id="GO:0008932">
    <property type="term" value="F:lytic endotransglycosylase activity"/>
    <property type="evidence" value="ECO:0007669"/>
    <property type="project" value="UniProtKB-UniRule"/>
</dbReference>
<dbReference type="Pfam" id="PF03330">
    <property type="entry name" value="DPBB_1"/>
    <property type="match status" value="1"/>
</dbReference>
<dbReference type="HOGENOM" id="CLU_042923_6_2_11"/>
<dbReference type="InterPro" id="IPR009009">
    <property type="entry name" value="RlpA-like_DPBB"/>
</dbReference>
<dbReference type="SUPFAM" id="SSF50685">
    <property type="entry name" value="Barwin-like endoglucanases"/>
    <property type="match status" value="1"/>
</dbReference>
<dbReference type="PANTHER" id="PTHR34183">
    <property type="entry name" value="ENDOLYTIC PEPTIDOGLYCAN TRANSGLYCOSYLASE RLPA"/>
    <property type="match status" value="1"/>
</dbReference>
<evidence type="ECO:0000256" key="5">
    <source>
        <dbReference type="SAM" id="MobiDB-lite"/>
    </source>
</evidence>
<dbReference type="InterPro" id="IPR012997">
    <property type="entry name" value="RplA"/>
</dbReference>
<dbReference type="InterPro" id="IPR036908">
    <property type="entry name" value="RlpA-like_sf"/>
</dbReference>
<dbReference type="Gene3D" id="2.40.40.10">
    <property type="entry name" value="RlpA-like domain"/>
    <property type="match status" value="1"/>
</dbReference>
<dbReference type="HAMAP" id="MF_02071">
    <property type="entry name" value="RlpA"/>
    <property type="match status" value="1"/>
</dbReference>
<evidence type="ECO:0000256" key="1">
    <source>
        <dbReference type="ARBA" id="ARBA00023239"/>
    </source>
</evidence>
<dbReference type="Proteomes" id="UP000000235">
    <property type="component" value="Chromosome"/>
</dbReference>
<reference evidence="8" key="1">
    <citation type="journal article" date="2007" name="Proc. Natl. Acad. Sci. U.S.A.">
        <title>Genome sequencing reveals complex secondary metabolome in the marine actinomycete Salinispora tropica.</title>
        <authorList>
            <person name="Udwary D.W."/>
            <person name="Zeigler L."/>
            <person name="Asolkar R.N."/>
            <person name="Singan V."/>
            <person name="Lapidus A."/>
            <person name="Fenical W."/>
            <person name="Jensen P.R."/>
            <person name="Moore B.S."/>
        </authorList>
    </citation>
    <scope>NUCLEOTIDE SEQUENCE [LARGE SCALE GENOMIC DNA]</scope>
    <source>
        <strain evidence="8">ATCC BAA-916 / DSM 44818 / CNB-440</strain>
    </source>
</reference>
<dbReference type="CDD" id="cd22268">
    <property type="entry name" value="DPBB_RlpA-like"/>
    <property type="match status" value="1"/>
</dbReference>
<dbReference type="STRING" id="369723.Strop_0087"/>
<sequence length="241" mass="24535">MITLTSDVLRSLRSDPVCSVDERTGPVAGRHARTRRVSPTGVAATAAIGVVLAIGGTVGTVRLTSGNESDRSVTVAPTTVDSPATAPTTAPATPSASPSVSPSSSARSAPAASPTPARNTQVPSRSKPRSTTPQPTATKSTSPAPTVMETGSCGASYYSEGQLTASGESFDPSAMTAAHKTLPFDTMVRVTNPVTSTSVTVRINDRGPFITGRCIDLSQAAFAVIAPLSAGHVEVRYEVLG</sequence>
<feature type="compositionally biased region" description="Low complexity" evidence="5">
    <location>
        <begin position="130"/>
        <end position="146"/>
    </location>
</feature>
<keyword evidence="1 3" id="KW-0456">Lyase</keyword>
<evidence type="ECO:0000313" key="8">
    <source>
        <dbReference type="Proteomes" id="UP000000235"/>
    </source>
</evidence>
<keyword evidence="2 3" id="KW-0961">Cell wall biogenesis/degradation</keyword>
<comment type="function">
    <text evidence="3">Lytic transglycosylase with a strong preference for naked glycan strands that lack stem peptides.</text>
</comment>
<dbReference type="PATRIC" id="fig|369723.5.peg.88"/>
<organism evidence="7 8">
    <name type="scientific">Salinispora tropica (strain ATCC BAA-916 / DSM 44818 / JCM 13857 / NBRC 105044 / CNB-440)</name>
    <dbReference type="NCBI Taxonomy" id="369723"/>
    <lineage>
        <taxon>Bacteria</taxon>
        <taxon>Bacillati</taxon>
        <taxon>Actinomycetota</taxon>
        <taxon>Actinomycetes</taxon>
        <taxon>Micromonosporales</taxon>
        <taxon>Micromonosporaceae</taxon>
        <taxon>Salinispora</taxon>
    </lineage>
</organism>
<dbReference type="GO" id="GO:0000270">
    <property type="term" value="P:peptidoglycan metabolic process"/>
    <property type="evidence" value="ECO:0007669"/>
    <property type="project" value="UniProtKB-UniRule"/>
</dbReference>
<evidence type="ECO:0000259" key="6">
    <source>
        <dbReference type="Pfam" id="PF03330"/>
    </source>
</evidence>
<protein>
    <recommendedName>
        <fullName evidence="3">Probable endolytic peptidoglycan transglycosylase RlpA</fullName>
        <ecNumber evidence="3">4.2.2.-</ecNumber>
    </recommendedName>
</protein>
<keyword evidence="7" id="KW-0449">Lipoprotein</keyword>
<evidence type="ECO:0000256" key="3">
    <source>
        <dbReference type="HAMAP-Rule" id="MF_02071"/>
    </source>
</evidence>
<feature type="compositionally biased region" description="Low complexity" evidence="5">
    <location>
        <begin position="72"/>
        <end position="117"/>
    </location>
</feature>
<dbReference type="KEGG" id="stp:Strop_0087"/>
<dbReference type="PANTHER" id="PTHR34183:SF8">
    <property type="entry name" value="ENDOLYTIC PEPTIDOGLYCAN TRANSGLYCOSYLASE RLPA-RELATED"/>
    <property type="match status" value="1"/>
</dbReference>
<feature type="domain" description="RlpA-like protein double-psi beta-barrel" evidence="6">
    <location>
        <begin position="154"/>
        <end position="237"/>
    </location>
</feature>
<feature type="region of interest" description="Disordered" evidence="5">
    <location>
        <begin position="62"/>
        <end position="148"/>
    </location>
</feature>
<dbReference type="NCBIfam" id="TIGR00413">
    <property type="entry name" value="rlpA"/>
    <property type="match status" value="1"/>
</dbReference>
<keyword evidence="8" id="KW-1185">Reference proteome</keyword>
<dbReference type="EMBL" id="CP000667">
    <property type="protein sequence ID" value="ABP52572.1"/>
    <property type="molecule type" value="Genomic_DNA"/>
</dbReference>
<dbReference type="EC" id="4.2.2.-" evidence="3"/>
<evidence type="ECO:0000256" key="4">
    <source>
        <dbReference type="RuleBase" id="RU003495"/>
    </source>
</evidence>
<gene>
    <name evidence="3" type="primary">rlpA</name>
    <name evidence="7" type="ordered locus">Strop_0087</name>
</gene>
<proteinExistence type="inferred from homology"/>
<name>A4X122_SALTO</name>
<comment type="similarity">
    <text evidence="3 4">Belongs to the RlpA family.</text>
</comment>
<dbReference type="eggNOG" id="COG0797">
    <property type="taxonomic scope" value="Bacteria"/>
</dbReference>
<dbReference type="InterPro" id="IPR034718">
    <property type="entry name" value="RlpA"/>
</dbReference>
<dbReference type="GO" id="GO:0071555">
    <property type="term" value="P:cell wall organization"/>
    <property type="evidence" value="ECO:0007669"/>
    <property type="project" value="UniProtKB-KW"/>
</dbReference>
<evidence type="ECO:0000256" key="2">
    <source>
        <dbReference type="ARBA" id="ARBA00023316"/>
    </source>
</evidence>
<dbReference type="AlphaFoldDB" id="A4X122"/>
<accession>A4X122</accession>